<name>A0A017TAV6_9BACT</name>
<reference evidence="1 2" key="1">
    <citation type="submission" date="2013-05" db="EMBL/GenBank/DDBJ databases">
        <title>Genome assembly of Chondromyces apiculatus DSM 436.</title>
        <authorList>
            <person name="Sharma G."/>
            <person name="Khatri I."/>
            <person name="Kaur C."/>
            <person name="Mayilraj S."/>
            <person name="Subramanian S."/>
        </authorList>
    </citation>
    <scope>NUCLEOTIDE SEQUENCE [LARGE SCALE GENOMIC DNA]</scope>
    <source>
        <strain evidence="1 2">DSM 436</strain>
    </source>
</reference>
<evidence type="ECO:0000313" key="2">
    <source>
        <dbReference type="Proteomes" id="UP000019678"/>
    </source>
</evidence>
<comment type="caution">
    <text evidence="1">The sequence shown here is derived from an EMBL/GenBank/DDBJ whole genome shotgun (WGS) entry which is preliminary data.</text>
</comment>
<evidence type="ECO:0000313" key="1">
    <source>
        <dbReference type="EMBL" id="EYF06418.1"/>
    </source>
</evidence>
<dbReference type="Proteomes" id="UP000019678">
    <property type="component" value="Unassembled WGS sequence"/>
</dbReference>
<accession>A0A017TAV6</accession>
<dbReference type="OrthoDB" id="5118203at2"/>
<dbReference type="EMBL" id="ASRX01000016">
    <property type="protein sequence ID" value="EYF06418.1"/>
    <property type="molecule type" value="Genomic_DNA"/>
</dbReference>
<dbReference type="RefSeq" id="WP_044240014.1">
    <property type="nucleotide sequence ID" value="NZ_ASRX01000016.1"/>
</dbReference>
<organism evidence="1 2">
    <name type="scientific">Chondromyces apiculatus DSM 436</name>
    <dbReference type="NCBI Taxonomy" id="1192034"/>
    <lineage>
        <taxon>Bacteria</taxon>
        <taxon>Pseudomonadati</taxon>
        <taxon>Myxococcota</taxon>
        <taxon>Polyangia</taxon>
        <taxon>Polyangiales</taxon>
        <taxon>Polyangiaceae</taxon>
        <taxon>Chondromyces</taxon>
    </lineage>
</organism>
<proteinExistence type="predicted"/>
<gene>
    <name evidence="1" type="ORF">CAP_1948</name>
</gene>
<protein>
    <submittedName>
        <fullName evidence="1">Uncharacterized protein</fullName>
    </submittedName>
</protein>
<keyword evidence="2" id="KW-1185">Reference proteome</keyword>
<dbReference type="AlphaFoldDB" id="A0A017TAV6"/>
<sequence>MLKPPFDSLTPDELTLMESGLSDRLADAIRAVPARAWSTNLPAEYDRGPADQAPRLAVVQSLLDRV</sequence>